<proteinExistence type="predicted"/>
<sequence>MSISDPDFCLLPPFRILDSTLNNYTMSSLDGNADAFQPKSVANIALGSFAPRVEQPAAVELKRQVALKVMRTTIGKKARVVGGARRTQITAPRRGLLKKTSNDNPELDLEQNEPDVPVLEPRLIKPRAAKRKVIIRKAGRVRAAPRGI</sequence>
<evidence type="ECO:0000256" key="1">
    <source>
        <dbReference type="SAM" id="MobiDB-lite"/>
    </source>
</evidence>
<dbReference type="AlphaFoldDB" id="A0A0H5RSX0"/>
<organism evidence="2">
    <name type="scientific">Spongospora subterranea</name>
    <dbReference type="NCBI Taxonomy" id="70186"/>
    <lineage>
        <taxon>Eukaryota</taxon>
        <taxon>Sar</taxon>
        <taxon>Rhizaria</taxon>
        <taxon>Endomyxa</taxon>
        <taxon>Phytomyxea</taxon>
        <taxon>Plasmodiophorida</taxon>
        <taxon>Plasmodiophoridae</taxon>
        <taxon>Spongospora</taxon>
    </lineage>
</organism>
<evidence type="ECO:0000313" key="2">
    <source>
        <dbReference type="EMBL" id="CRZ11814.1"/>
    </source>
</evidence>
<feature type="region of interest" description="Disordered" evidence="1">
    <location>
        <begin position="91"/>
        <end position="112"/>
    </location>
</feature>
<name>A0A0H5RSX0_9EUKA</name>
<accession>A0A0H5RSX0</accession>
<dbReference type="EMBL" id="HACM01011372">
    <property type="protein sequence ID" value="CRZ11814.1"/>
    <property type="molecule type" value="Transcribed_RNA"/>
</dbReference>
<protein>
    <submittedName>
        <fullName evidence="2">Uncharacterized protein</fullName>
    </submittedName>
</protein>
<reference evidence="2" key="1">
    <citation type="submission" date="2015-04" db="EMBL/GenBank/DDBJ databases">
        <title>The genome sequence of the plant pathogenic Rhizarian Plasmodiophora brassicae reveals insights in its biotrophic life cycle and the origin of chitin synthesis.</title>
        <authorList>
            <person name="Schwelm A."/>
            <person name="Fogelqvist J."/>
            <person name="Knaust A."/>
            <person name="Julke S."/>
            <person name="Lilja T."/>
            <person name="Dhandapani V."/>
            <person name="Bonilla-Rosso G."/>
            <person name="Karlsson M."/>
            <person name="Shevchenko A."/>
            <person name="Choi S.R."/>
            <person name="Kim H.G."/>
            <person name="Park J.Y."/>
            <person name="Lim Y.P."/>
            <person name="Ludwig-Muller J."/>
            <person name="Dixelius C."/>
        </authorList>
    </citation>
    <scope>NUCLEOTIDE SEQUENCE</scope>
    <source>
        <tissue evidence="2">Potato root galls</tissue>
    </source>
</reference>